<accession>A0A4V2SUK9</accession>
<evidence type="ECO:0000313" key="3">
    <source>
        <dbReference type="Proteomes" id="UP000294911"/>
    </source>
</evidence>
<evidence type="ECO:0000256" key="1">
    <source>
        <dbReference type="SAM" id="SignalP"/>
    </source>
</evidence>
<dbReference type="PROSITE" id="PS51257">
    <property type="entry name" value="PROKAR_LIPOPROTEIN"/>
    <property type="match status" value="1"/>
</dbReference>
<dbReference type="RefSeq" id="WP_132876331.1">
    <property type="nucleotide sequence ID" value="NZ_SLXQ01000002.1"/>
</dbReference>
<dbReference type="Proteomes" id="UP000294911">
    <property type="component" value="Unassembled WGS sequence"/>
</dbReference>
<proteinExistence type="predicted"/>
<name>A0A4V2SUK9_9PSEU</name>
<comment type="caution">
    <text evidence="2">The sequence shown here is derived from an EMBL/GenBank/DDBJ whole genome shotgun (WGS) entry which is preliminary data.</text>
</comment>
<protein>
    <submittedName>
        <fullName evidence="2">Uncharacterized protein</fullName>
    </submittedName>
</protein>
<organism evidence="2 3">
    <name type="scientific">Tamaricihabitans halophyticus</name>
    <dbReference type="NCBI Taxonomy" id="1262583"/>
    <lineage>
        <taxon>Bacteria</taxon>
        <taxon>Bacillati</taxon>
        <taxon>Actinomycetota</taxon>
        <taxon>Actinomycetes</taxon>
        <taxon>Pseudonocardiales</taxon>
        <taxon>Pseudonocardiaceae</taxon>
        <taxon>Tamaricihabitans</taxon>
    </lineage>
</organism>
<evidence type="ECO:0000313" key="2">
    <source>
        <dbReference type="EMBL" id="TCP54936.1"/>
    </source>
</evidence>
<sequence length="111" mass="11882">MKAILPLLVLFFAAACTGAEAEGPKIEKTNLELGVSTGSGGMRVVYTCGSGEPCVHQADEGGYWEETVTVPKGTTVRLQVTGGVFWHRCWIKDGELFLDKDTEGQCSAKAE</sequence>
<feature type="chain" id="PRO_5020388559" evidence="1">
    <location>
        <begin position="22"/>
        <end position="111"/>
    </location>
</feature>
<gene>
    <name evidence="2" type="ORF">EV191_102146</name>
</gene>
<feature type="signal peptide" evidence="1">
    <location>
        <begin position="1"/>
        <end position="21"/>
    </location>
</feature>
<reference evidence="2 3" key="1">
    <citation type="submission" date="2019-03" db="EMBL/GenBank/DDBJ databases">
        <title>Genomic Encyclopedia of Type Strains, Phase IV (KMG-IV): sequencing the most valuable type-strain genomes for metagenomic binning, comparative biology and taxonomic classification.</title>
        <authorList>
            <person name="Goeker M."/>
        </authorList>
    </citation>
    <scope>NUCLEOTIDE SEQUENCE [LARGE SCALE GENOMIC DNA]</scope>
    <source>
        <strain evidence="2 3">DSM 45765</strain>
    </source>
</reference>
<dbReference type="AlphaFoldDB" id="A0A4V2SUK9"/>
<keyword evidence="3" id="KW-1185">Reference proteome</keyword>
<keyword evidence="1" id="KW-0732">Signal</keyword>
<dbReference type="EMBL" id="SLXQ01000002">
    <property type="protein sequence ID" value="TCP54936.1"/>
    <property type="molecule type" value="Genomic_DNA"/>
</dbReference>